<dbReference type="OrthoDB" id="3117564at2759"/>
<proteinExistence type="predicted"/>
<dbReference type="EMBL" id="JAACJN010000125">
    <property type="protein sequence ID" value="KAF5369730.1"/>
    <property type="molecule type" value="Genomic_DNA"/>
</dbReference>
<comment type="caution">
    <text evidence="1">The sequence shown here is derived from an EMBL/GenBank/DDBJ whole genome shotgun (WGS) entry which is preliminary data.</text>
</comment>
<keyword evidence="2" id="KW-1185">Reference proteome</keyword>
<accession>A0A8H5GRT3</accession>
<reference evidence="1 2" key="1">
    <citation type="journal article" date="2020" name="ISME J.">
        <title>Uncovering the hidden diversity of litter-decomposition mechanisms in mushroom-forming fungi.</title>
        <authorList>
            <person name="Floudas D."/>
            <person name="Bentzer J."/>
            <person name="Ahren D."/>
            <person name="Johansson T."/>
            <person name="Persson P."/>
            <person name="Tunlid A."/>
        </authorList>
    </citation>
    <scope>NUCLEOTIDE SEQUENCE [LARGE SCALE GENOMIC DNA]</scope>
    <source>
        <strain evidence="1 2">CBS 406.79</strain>
    </source>
</reference>
<dbReference type="AlphaFoldDB" id="A0A8H5GRT3"/>
<protein>
    <submittedName>
        <fullName evidence="1">Uncharacterized protein</fullName>
    </submittedName>
</protein>
<evidence type="ECO:0000313" key="2">
    <source>
        <dbReference type="Proteomes" id="UP000518752"/>
    </source>
</evidence>
<gene>
    <name evidence="1" type="ORF">D9757_011999</name>
</gene>
<sequence length="169" mass="20395">MDDDQELFILSGYSMIPRHFRRLVRSLCRIRRIKQRRHHFMDYVIAYDFWRRKLPKDVVEKVPEVICAYPLTPRIVFASDRELGIYDDSPDENPIRYFFFTRFVPFKDDTQLNPKGEHSSLWSPADKDKARLAEFEKLVQGYGGQLNSEELEFECCKRDMYVSKRRPRY</sequence>
<evidence type="ECO:0000313" key="1">
    <source>
        <dbReference type="EMBL" id="KAF5369730.1"/>
    </source>
</evidence>
<dbReference type="Proteomes" id="UP000518752">
    <property type="component" value="Unassembled WGS sequence"/>
</dbReference>
<organism evidence="1 2">
    <name type="scientific">Collybiopsis confluens</name>
    <dbReference type="NCBI Taxonomy" id="2823264"/>
    <lineage>
        <taxon>Eukaryota</taxon>
        <taxon>Fungi</taxon>
        <taxon>Dikarya</taxon>
        <taxon>Basidiomycota</taxon>
        <taxon>Agaricomycotina</taxon>
        <taxon>Agaricomycetes</taxon>
        <taxon>Agaricomycetidae</taxon>
        <taxon>Agaricales</taxon>
        <taxon>Marasmiineae</taxon>
        <taxon>Omphalotaceae</taxon>
        <taxon>Collybiopsis</taxon>
    </lineage>
</organism>
<name>A0A8H5GRT3_9AGAR</name>